<dbReference type="PANTHER" id="PTHR11669">
    <property type="entry name" value="REPLICATION FACTOR C / DNA POLYMERASE III GAMMA-TAU SUBUNIT"/>
    <property type="match status" value="1"/>
</dbReference>
<protein>
    <submittedName>
        <fullName evidence="3">Unannotated protein</fullName>
    </submittedName>
</protein>
<dbReference type="SUPFAM" id="SSF52540">
    <property type="entry name" value="P-loop containing nucleoside triphosphate hydrolases"/>
    <property type="match status" value="1"/>
</dbReference>
<organism evidence="3">
    <name type="scientific">freshwater metagenome</name>
    <dbReference type="NCBI Taxonomy" id="449393"/>
    <lineage>
        <taxon>unclassified sequences</taxon>
        <taxon>metagenomes</taxon>
        <taxon>ecological metagenomes</taxon>
    </lineage>
</organism>
<dbReference type="AlphaFoldDB" id="A0A6J7J4J3"/>
<evidence type="ECO:0000313" key="3">
    <source>
        <dbReference type="EMBL" id="CAB4937920.1"/>
    </source>
</evidence>
<feature type="region of interest" description="Disordered" evidence="1">
    <location>
        <begin position="267"/>
        <end position="287"/>
    </location>
</feature>
<dbReference type="InterPro" id="IPR027417">
    <property type="entry name" value="P-loop_NTPase"/>
</dbReference>
<dbReference type="CDD" id="cd00009">
    <property type="entry name" value="AAA"/>
    <property type="match status" value="1"/>
</dbReference>
<dbReference type="Pfam" id="PF13177">
    <property type="entry name" value="DNA_pol3_delta2"/>
    <property type="match status" value="1"/>
</dbReference>
<feature type="region of interest" description="Disordered" evidence="1">
    <location>
        <begin position="25"/>
        <end position="45"/>
    </location>
</feature>
<dbReference type="SMART" id="SM00382">
    <property type="entry name" value="AAA"/>
    <property type="match status" value="1"/>
</dbReference>
<accession>A0A6J7J4J3</accession>
<gene>
    <name evidence="3" type="ORF">UFOPK3564_02764</name>
</gene>
<feature type="domain" description="AAA+ ATPase" evidence="2">
    <location>
        <begin position="35"/>
        <end position="177"/>
    </location>
</feature>
<proteinExistence type="predicted"/>
<dbReference type="GO" id="GO:0006261">
    <property type="term" value="P:DNA-templated DNA replication"/>
    <property type="evidence" value="ECO:0007669"/>
    <property type="project" value="TreeGrafter"/>
</dbReference>
<dbReference type="InterPro" id="IPR050238">
    <property type="entry name" value="DNA_Rep/Repair_Clamp_Loader"/>
</dbReference>
<reference evidence="3" key="1">
    <citation type="submission" date="2020-05" db="EMBL/GenBank/DDBJ databases">
        <authorList>
            <person name="Chiriac C."/>
            <person name="Salcher M."/>
            <person name="Ghai R."/>
            <person name="Kavagutti S V."/>
        </authorList>
    </citation>
    <scope>NUCLEOTIDE SEQUENCE</scope>
</reference>
<evidence type="ECO:0000259" key="2">
    <source>
        <dbReference type="SMART" id="SM00382"/>
    </source>
</evidence>
<dbReference type="Gene3D" id="3.40.50.300">
    <property type="entry name" value="P-loop containing nucleotide triphosphate hydrolases"/>
    <property type="match status" value="1"/>
</dbReference>
<dbReference type="EMBL" id="CAFBMK010000217">
    <property type="protein sequence ID" value="CAB4937920.1"/>
    <property type="molecule type" value="Genomic_DNA"/>
</dbReference>
<evidence type="ECO:0000256" key="1">
    <source>
        <dbReference type="SAM" id="MobiDB-lite"/>
    </source>
</evidence>
<dbReference type="InterPro" id="IPR003593">
    <property type="entry name" value="AAA+_ATPase"/>
</dbReference>
<sequence length="384" mass="41802">MSVLPGTEHQPHARAVLARALAREDAAGRPVPGDPSHAYLFQGPPGSGKRTVARALATALLSEGADGTALDPAGVATRVERRSHPDLTWVRPTGGIMRKEDVDEAVVQAVSRRPFEARRRVFVLESAHAMNDTAANRLLKTLEEPPDYVVLVLLSERPGELLTTIRSRCQIVRFDPLPEDDLTGRLQRDHGVDALTARACARLGLGDAQLARTLAGPEGAPMRAAAEAVARHAVHAVPGQPPWKAMSEAAAERGKAAGALVEAEAKETAERLPDRERRRVERNAKDDAKRVVRRERTAALDVSLRLCGLWFRDAASVALGAEDAVHHVDRVAQLREDAARSDVHRLLRCVDVVDETRRTFRRNAGEDLQLDAMSVRLAGALARR</sequence>
<dbReference type="PANTHER" id="PTHR11669:SF8">
    <property type="entry name" value="DNA POLYMERASE III SUBUNIT DELTA"/>
    <property type="match status" value="1"/>
</dbReference>
<name>A0A6J7J4J3_9ZZZZ</name>